<dbReference type="STRING" id="167548.EU98_1880"/>
<name>A0A0A2AEN2_PROMR</name>
<protein>
    <submittedName>
        <fullName evidence="1">Uncharacterized protein</fullName>
    </submittedName>
</protein>
<evidence type="ECO:0000313" key="2">
    <source>
        <dbReference type="Proteomes" id="UP000030533"/>
    </source>
</evidence>
<dbReference type="Proteomes" id="UP000030533">
    <property type="component" value="Unassembled WGS sequence"/>
</dbReference>
<reference evidence="2" key="1">
    <citation type="journal article" date="2014" name="Sci. Data">
        <title>Genomes of diverse isolates of the marine cyanobacterium Prochlorococcus.</title>
        <authorList>
            <person name="Biller S."/>
            <person name="Berube P."/>
            <person name="Thompson J."/>
            <person name="Kelly L."/>
            <person name="Roggensack S."/>
            <person name="Awad L."/>
            <person name="Roache-Johnson K."/>
            <person name="Ding H."/>
            <person name="Giovannoni S.J."/>
            <person name="Moore L.R."/>
            <person name="Chisholm S.W."/>
        </authorList>
    </citation>
    <scope>NUCLEOTIDE SEQUENCE [LARGE SCALE GENOMIC DNA]</scope>
    <source>
        <strain evidence="2">MIT 9314</strain>
    </source>
</reference>
<dbReference type="AlphaFoldDB" id="A0A0A2AEN2"/>
<sequence>MRLVKLSRVKERSSISRITKIDLKNILRKLFTIKSMISIIPLKNYIDISQIINIPKKDLFLN</sequence>
<accession>A0A0A2AEN2</accession>
<dbReference type="EMBL" id="JNAO01000013">
    <property type="protein sequence ID" value="KGG00348.1"/>
    <property type="molecule type" value="Genomic_DNA"/>
</dbReference>
<comment type="caution">
    <text evidence="1">The sequence shown here is derived from an EMBL/GenBank/DDBJ whole genome shotgun (WGS) entry which is preliminary data.</text>
</comment>
<organism evidence="1 2">
    <name type="scientific">Prochlorococcus marinus str. MIT 9314</name>
    <dbReference type="NCBI Taxonomy" id="167548"/>
    <lineage>
        <taxon>Bacteria</taxon>
        <taxon>Bacillati</taxon>
        <taxon>Cyanobacteriota</taxon>
        <taxon>Cyanophyceae</taxon>
        <taxon>Synechococcales</taxon>
        <taxon>Prochlorococcaceae</taxon>
        <taxon>Prochlorococcus</taxon>
    </lineage>
</organism>
<gene>
    <name evidence="1" type="ORF">EU98_1880</name>
</gene>
<evidence type="ECO:0000313" key="1">
    <source>
        <dbReference type="EMBL" id="KGG00348.1"/>
    </source>
</evidence>
<proteinExistence type="predicted"/>